<evidence type="ECO:0000313" key="3">
    <source>
        <dbReference type="Proteomes" id="UP000782312"/>
    </source>
</evidence>
<organism evidence="2 3">
    <name type="scientific">Tectimicrobiota bacterium</name>
    <dbReference type="NCBI Taxonomy" id="2528274"/>
    <lineage>
        <taxon>Bacteria</taxon>
        <taxon>Pseudomonadati</taxon>
        <taxon>Nitrospinota/Tectimicrobiota group</taxon>
        <taxon>Candidatus Tectimicrobiota</taxon>
    </lineage>
</organism>
<evidence type="ECO:0000256" key="1">
    <source>
        <dbReference type="SAM" id="Phobius"/>
    </source>
</evidence>
<keyword evidence="1" id="KW-0472">Membrane</keyword>
<reference evidence="2" key="1">
    <citation type="submission" date="2020-07" db="EMBL/GenBank/DDBJ databases">
        <title>Huge and variable diversity of episymbiotic CPR bacteria and DPANN archaea in groundwater ecosystems.</title>
        <authorList>
            <person name="He C.Y."/>
            <person name="Keren R."/>
            <person name="Whittaker M."/>
            <person name="Farag I.F."/>
            <person name="Doudna J."/>
            <person name="Cate J.H.D."/>
            <person name="Banfield J.F."/>
        </authorList>
    </citation>
    <scope>NUCLEOTIDE SEQUENCE</scope>
    <source>
        <strain evidence="2">NC_groundwater_763_Ag_S-0.2um_68_21</strain>
    </source>
</reference>
<name>A0A932I2U4_UNCTE</name>
<proteinExistence type="predicted"/>
<feature type="transmembrane region" description="Helical" evidence="1">
    <location>
        <begin position="12"/>
        <end position="28"/>
    </location>
</feature>
<keyword evidence="1" id="KW-0812">Transmembrane</keyword>
<feature type="transmembrane region" description="Helical" evidence="1">
    <location>
        <begin position="69"/>
        <end position="90"/>
    </location>
</feature>
<keyword evidence="1" id="KW-1133">Transmembrane helix</keyword>
<feature type="transmembrane region" description="Helical" evidence="1">
    <location>
        <begin position="96"/>
        <end position="116"/>
    </location>
</feature>
<sequence length="195" mass="21698">MKEALIPLWLKIGYTLMTAVIVPAYWRAYGPVNFLWFSDIALLSMAAALWLESRLLASMMAVGVLPMEIAWLADFLAGGKLLGIAAYMFGKGNLPLYLRALSLFHLALPPVILLMLMRHGYDRRALPAQIALALAVMPLCYRFSPAEENINWVFGPAGPQTAIRPLAYLALWLIVVPLFIYVPMHLLLGRVFGGR</sequence>
<comment type="caution">
    <text evidence="2">The sequence shown here is derived from an EMBL/GenBank/DDBJ whole genome shotgun (WGS) entry which is preliminary data.</text>
</comment>
<dbReference type="Proteomes" id="UP000782312">
    <property type="component" value="Unassembled WGS sequence"/>
</dbReference>
<feature type="transmembrane region" description="Helical" evidence="1">
    <location>
        <begin position="34"/>
        <end position="57"/>
    </location>
</feature>
<accession>A0A932I2U4</accession>
<protein>
    <submittedName>
        <fullName evidence="2">Membrane-associated protein</fullName>
    </submittedName>
</protein>
<gene>
    <name evidence="2" type="ORF">HYZ11_18745</name>
</gene>
<feature type="transmembrane region" description="Helical" evidence="1">
    <location>
        <begin position="166"/>
        <end position="188"/>
    </location>
</feature>
<evidence type="ECO:0000313" key="2">
    <source>
        <dbReference type="EMBL" id="MBI3129653.1"/>
    </source>
</evidence>
<dbReference type="AlphaFoldDB" id="A0A932I2U4"/>
<dbReference type="EMBL" id="JACPUR010000041">
    <property type="protein sequence ID" value="MBI3129653.1"/>
    <property type="molecule type" value="Genomic_DNA"/>
</dbReference>